<dbReference type="InterPro" id="IPR057023">
    <property type="entry name" value="PTP-SAK"/>
</dbReference>
<reference evidence="3" key="1">
    <citation type="submission" date="2019-03" db="EMBL/GenBank/DDBJ databases">
        <title>Long read genome sequence of the mycoparasitic Pythium oligandrum ATCC 38472 isolated from sugarbeet rhizosphere.</title>
        <authorList>
            <person name="Gaulin E."/>
        </authorList>
    </citation>
    <scope>NUCLEOTIDE SEQUENCE</scope>
    <source>
        <strain evidence="3">ATCC 38472_TT</strain>
    </source>
</reference>
<keyword evidence="1" id="KW-0378">Hydrolase</keyword>
<dbReference type="Pfam" id="PF22547">
    <property type="entry name" value="2H-SAK"/>
    <property type="match status" value="1"/>
</dbReference>
<dbReference type="InterPro" id="IPR021122">
    <property type="entry name" value="RNA_ligase_dom_REL/Rnl2"/>
</dbReference>
<dbReference type="InterPro" id="IPR029021">
    <property type="entry name" value="Prot-tyrosine_phosphatase-like"/>
</dbReference>
<accession>A0A8K1CQR6</accession>
<dbReference type="GO" id="GO:0016791">
    <property type="term" value="F:phosphatase activity"/>
    <property type="evidence" value="ECO:0007669"/>
    <property type="project" value="UniProtKB-ARBA"/>
</dbReference>
<dbReference type="OrthoDB" id="432447at2759"/>
<dbReference type="Pfam" id="PF09414">
    <property type="entry name" value="RNA_ligase"/>
    <property type="match status" value="1"/>
</dbReference>
<dbReference type="PROSITE" id="PS50056">
    <property type="entry name" value="TYR_PHOSPHATASE_2"/>
    <property type="match status" value="1"/>
</dbReference>
<dbReference type="Gene3D" id="3.40.50.300">
    <property type="entry name" value="P-loop containing nucleotide triphosphate hydrolases"/>
    <property type="match status" value="1"/>
</dbReference>
<keyword evidence="4" id="KW-1185">Reference proteome</keyword>
<evidence type="ECO:0000259" key="2">
    <source>
        <dbReference type="PROSITE" id="PS50056"/>
    </source>
</evidence>
<dbReference type="CDD" id="cd14504">
    <property type="entry name" value="DUSP23"/>
    <property type="match status" value="1"/>
</dbReference>
<feature type="domain" description="Tyrosine specific protein phosphatases" evidence="2">
    <location>
        <begin position="376"/>
        <end position="461"/>
    </location>
</feature>
<dbReference type="InterPro" id="IPR000387">
    <property type="entry name" value="Tyr_Pase_dom"/>
</dbReference>
<evidence type="ECO:0000313" key="4">
    <source>
        <dbReference type="Proteomes" id="UP000794436"/>
    </source>
</evidence>
<evidence type="ECO:0000313" key="3">
    <source>
        <dbReference type="EMBL" id="TMW67810.1"/>
    </source>
</evidence>
<dbReference type="SUPFAM" id="SSF52540">
    <property type="entry name" value="P-loop containing nucleoside triphosphate hydrolases"/>
    <property type="match status" value="1"/>
</dbReference>
<proteinExistence type="predicted"/>
<dbReference type="EMBL" id="SPLM01000003">
    <property type="protein sequence ID" value="TMW67810.1"/>
    <property type="molecule type" value="Genomic_DNA"/>
</dbReference>
<dbReference type="PANTHER" id="PTHR43883">
    <property type="entry name" value="SLR0207 PROTEIN"/>
    <property type="match status" value="1"/>
</dbReference>
<gene>
    <name evidence="3" type="ORF">Poli38472_007482</name>
</gene>
<dbReference type="AlphaFoldDB" id="A0A8K1CQR6"/>
<sequence length="900" mass="100675">MTDARAVSVERYGGCLALRLHAEAACVADMLAMIRHYESQHNVQIPLNPVNDWHITLATKAEARDLSSDAIQQGLRVPSRFFPVGVGGDARRGVFFVVCVWPKAQMYRWKHSLPTKDFHVSITEANNHRIDKTFAAIAADDVVTCLNALGMEALEALSRQLLWEGKNVDAQHVATRLCVRFGRETFRGWARLGDAALAATQTKLAMLCFAQAMRQSHCDVATRQHCATRMVECSATTEWGLLFQSSEMEQIPSELATDLLRPWSRSLGLLIMEHTRALWGPSSLALRPRARLLTLQHEASNLFTLYKLPRFFRWVVPFHLAAMSTPMCQEDIAHLAHSVGIRHVVTLTIEEPLPSAWFDANPSIKNTFLPVENYKAPSMEQIDLFMELCVDQAGESAPLLVHCGGGKGRAGTMVACYLVAFGFNPPTPLDEWTQPAMSSPDAIAALRALRPGNIETDEQEAAVAAYCSLLWKRRRVLPEVVEEPPMSQPIIEGESIAATDLLVLCGLPGAGKTSFRTALVHRTEAAIRDRSSRLKQWVVFSGDELGREACERSIGGKGIHRAILDRCNGQASERKSFLALASTWSQHATAVWFDFSSELCTARAQKRSDHPTLPPGSGVRSAIAHHRKTFTPPTLSEGFKTIVHITSIAAAMELTRTLAPSLPLLKFPRTPHLINLGAATDDDIVLEEETVMMSSSSDDEIVITEKMDGANMGIALDASGYNFVVQNRSHYVNSKSHVQFRKLDWFLEQHRDALRSVLLQDELFPERFILYGEWLAATHSIPYSRLQSHFYAFDLYDGVLKRFMGRRRLEQILQTTQIPVVPLLWRGHQLPSRNELLEMIERSSTAYEGRVEGVYLKWERDGVVRERAKIVRADFLAGNEHWTRGDIRFNGILPIAMHGI</sequence>
<evidence type="ECO:0000256" key="1">
    <source>
        <dbReference type="ARBA" id="ARBA00022801"/>
    </source>
</evidence>
<dbReference type="PANTHER" id="PTHR43883:SF1">
    <property type="entry name" value="GLUCONOKINASE"/>
    <property type="match status" value="1"/>
</dbReference>
<comment type="caution">
    <text evidence="3">The sequence shown here is derived from an EMBL/GenBank/DDBJ whole genome shotgun (WGS) entry which is preliminary data.</text>
</comment>
<dbReference type="Proteomes" id="UP000794436">
    <property type="component" value="Unassembled WGS sequence"/>
</dbReference>
<dbReference type="InterPro" id="IPR052732">
    <property type="entry name" value="Cell-binding_unc_protein"/>
</dbReference>
<dbReference type="SUPFAM" id="SSF52799">
    <property type="entry name" value="(Phosphotyrosine protein) phosphatases II"/>
    <property type="match status" value="1"/>
</dbReference>
<protein>
    <recommendedName>
        <fullName evidence="2">Tyrosine specific protein phosphatases domain-containing protein</fullName>
    </recommendedName>
</protein>
<dbReference type="Gene3D" id="3.30.470.30">
    <property type="entry name" value="DNA ligase/mRNA capping enzyme"/>
    <property type="match status" value="1"/>
</dbReference>
<dbReference type="SUPFAM" id="SSF56091">
    <property type="entry name" value="DNA ligase/mRNA capping enzyme, catalytic domain"/>
    <property type="match status" value="1"/>
</dbReference>
<dbReference type="Pfam" id="PF13671">
    <property type="entry name" value="AAA_33"/>
    <property type="match status" value="1"/>
</dbReference>
<name>A0A8K1CQR6_PYTOL</name>
<dbReference type="Gene3D" id="3.90.190.10">
    <property type="entry name" value="Protein tyrosine phosphatase superfamily"/>
    <property type="match status" value="1"/>
</dbReference>
<dbReference type="InterPro" id="IPR027417">
    <property type="entry name" value="P-loop_NTPase"/>
</dbReference>
<dbReference type="Pfam" id="PF22784">
    <property type="entry name" value="PTP-SAK"/>
    <property type="match status" value="1"/>
</dbReference>
<organism evidence="3 4">
    <name type="scientific">Pythium oligandrum</name>
    <name type="common">Mycoparasitic fungus</name>
    <dbReference type="NCBI Taxonomy" id="41045"/>
    <lineage>
        <taxon>Eukaryota</taxon>
        <taxon>Sar</taxon>
        <taxon>Stramenopiles</taxon>
        <taxon>Oomycota</taxon>
        <taxon>Peronosporomycetes</taxon>
        <taxon>Pythiales</taxon>
        <taxon>Pythiaceae</taxon>
        <taxon>Pythium</taxon>
    </lineage>
</organism>
<dbReference type="InterPro" id="IPR054498">
    <property type="entry name" value="2H-SAK"/>
</dbReference>